<dbReference type="PANTHER" id="PTHR30026:SF20">
    <property type="entry name" value="OUTER MEMBRANE PROTEIN TOLC"/>
    <property type="match status" value="1"/>
</dbReference>
<evidence type="ECO:0000313" key="9">
    <source>
        <dbReference type="EMBL" id="GAA4454657.1"/>
    </source>
</evidence>
<evidence type="ECO:0000256" key="8">
    <source>
        <dbReference type="SAM" id="Coils"/>
    </source>
</evidence>
<keyword evidence="10" id="KW-1185">Reference proteome</keyword>
<dbReference type="Gene3D" id="1.20.1600.10">
    <property type="entry name" value="Outer membrane efflux proteins (OEP)"/>
    <property type="match status" value="1"/>
</dbReference>
<dbReference type="Proteomes" id="UP001501410">
    <property type="component" value="Unassembled WGS sequence"/>
</dbReference>
<keyword evidence="8" id="KW-0175">Coiled coil</keyword>
<evidence type="ECO:0000256" key="2">
    <source>
        <dbReference type="ARBA" id="ARBA00007613"/>
    </source>
</evidence>
<dbReference type="RefSeq" id="WP_344825403.1">
    <property type="nucleotide sequence ID" value="NZ_BAABEZ010000022.1"/>
</dbReference>
<comment type="subcellular location">
    <subcellularLocation>
        <location evidence="1">Cell outer membrane</location>
    </subcellularLocation>
</comment>
<evidence type="ECO:0000256" key="3">
    <source>
        <dbReference type="ARBA" id="ARBA00022448"/>
    </source>
</evidence>
<name>A0ABP8MQZ8_9BACT</name>
<keyword evidence="6" id="KW-0472">Membrane</keyword>
<proteinExistence type="inferred from homology"/>
<evidence type="ECO:0000313" key="10">
    <source>
        <dbReference type="Proteomes" id="UP001501410"/>
    </source>
</evidence>
<evidence type="ECO:0000256" key="5">
    <source>
        <dbReference type="ARBA" id="ARBA00022692"/>
    </source>
</evidence>
<evidence type="ECO:0000256" key="7">
    <source>
        <dbReference type="ARBA" id="ARBA00023237"/>
    </source>
</evidence>
<comment type="similarity">
    <text evidence="2">Belongs to the outer membrane factor (OMF) (TC 1.B.17) family.</text>
</comment>
<keyword evidence="5" id="KW-0812">Transmembrane</keyword>
<keyword evidence="4" id="KW-1134">Transmembrane beta strand</keyword>
<sequence>MEYRIIKTAGIIGFLMAGFVAQAQTSRQLSLSEAVKLGVANSKTLKQSAAKIASSEASLRQFKDKRLPSASISGSYLRVTQPTINMLYQSNSASSGSGSGSGSESGSSFPKVDQAMYALGNVSYTLFDGFGNSASVKSAKYLLEATKLDAETDRQQVVQNITLAYSNLYKASRAVDLVKENLKQAQQRTGDFKHLEENGLIARNDLLKAQLQESNVQLSLLDAESDLHVTNLNMNLLLGLPEETVLQLDSNSFATDMDAHSLTYWEDQARNNRSDYKSMDLRVKAAEAHLRSVKSEYYPSLSVTGGYAAINVPKFIQITDAWNAGLGLRYNIGSLWKTGAEVKSAKAQIMQLDATKGLLDDQIKVQLYRSYENYLVALKKLDVLAIAVEQANENYRILKNKYDNSLATATDLLDADVQQLQARLNATYAKADAVVAYNQLMQAAGVIPQ</sequence>
<dbReference type="InterPro" id="IPR003423">
    <property type="entry name" value="OMP_efflux"/>
</dbReference>
<dbReference type="InterPro" id="IPR051906">
    <property type="entry name" value="TolC-like"/>
</dbReference>
<keyword evidence="3" id="KW-0813">Transport</keyword>
<feature type="coiled-coil region" evidence="8">
    <location>
        <begin position="381"/>
        <end position="408"/>
    </location>
</feature>
<keyword evidence="7" id="KW-0998">Cell outer membrane</keyword>
<protein>
    <submittedName>
        <fullName evidence="9">TolC family protein</fullName>
    </submittedName>
</protein>
<organism evidence="9 10">
    <name type="scientific">Rurimicrobium arvi</name>
    <dbReference type="NCBI Taxonomy" id="2049916"/>
    <lineage>
        <taxon>Bacteria</taxon>
        <taxon>Pseudomonadati</taxon>
        <taxon>Bacteroidota</taxon>
        <taxon>Chitinophagia</taxon>
        <taxon>Chitinophagales</taxon>
        <taxon>Chitinophagaceae</taxon>
        <taxon>Rurimicrobium</taxon>
    </lineage>
</organism>
<gene>
    <name evidence="9" type="ORF">GCM10023092_17000</name>
</gene>
<feature type="coiled-coil region" evidence="8">
    <location>
        <begin position="168"/>
        <end position="224"/>
    </location>
</feature>
<accession>A0ABP8MQZ8</accession>
<reference evidence="10" key="1">
    <citation type="journal article" date="2019" name="Int. J. Syst. Evol. Microbiol.">
        <title>The Global Catalogue of Microorganisms (GCM) 10K type strain sequencing project: providing services to taxonomists for standard genome sequencing and annotation.</title>
        <authorList>
            <consortium name="The Broad Institute Genomics Platform"/>
            <consortium name="The Broad Institute Genome Sequencing Center for Infectious Disease"/>
            <person name="Wu L."/>
            <person name="Ma J."/>
        </authorList>
    </citation>
    <scope>NUCLEOTIDE SEQUENCE [LARGE SCALE GENOMIC DNA]</scope>
    <source>
        <strain evidence="10">JCM 31921</strain>
    </source>
</reference>
<dbReference type="EMBL" id="BAABEZ010000022">
    <property type="protein sequence ID" value="GAA4454657.1"/>
    <property type="molecule type" value="Genomic_DNA"/>
</dbReference>
<dbReference type="PANTHER" id="PTHR30026">
    <property type="entry name" value="OUTER MEMBRANE PROTEIN TOLC"/>
    <property type="match status" value="1"/>
</dbReference>
<comment type="caution">
    <text evidence="9">The sequence shown here is derived from an EMBL/GenBank/DDBJ whole genome shotgun (WGS) entry which is preliminary data.</text>
</comment>
<evidence type="ECO:0000256" key="1">
    <source>
        <dbReference type="ARBA" id="ARBA00004442"/>
    </source>
</evidence>
<evidence type="ECO:0000256" key="6">
    <source>
        <dbReference type="ARBA" id="ARBA00023136"/>
    </source>
</evidence>
<evidence type="ECO:0000256" key="4">
    <source>
        <dbReference type="ARBA" id="ARBA00022452"/>
    </source>
</evidence>
<dbReference type="SUPFAM" id="SSF56954">
    <property type="entry name" value="Outer membrane efflux proteins (OEP)"/>
    <property type="match status" value="1"/>
</dbReference>
<dbReference type="Pfam" id="PF02321">
    <property type="entry name" value="OEP"/>
    <property type="match status" value="2"/>
</dbReference>